<dbReference type="AlphaFoldDB" id="A0A3M7R4D0"/>
<sequence>MGWPNIPITVPVDVTVGFGKKTTVREFNDTNFFEQENRNLIILKEKNKQLVIKENHQKEKE</sequence>
<comment type="caution">
    <text evidence="1">The sequence shown here is derived from an EMBL/GenBank/DDBJ whole genome shotgun (WGS) entry which is preliminary data.</text>
</comment>
<gene>
    <name evidence="1" type="ORF">BpHYR1_054455</name>
</gene>
<dbReference type="EMBL" id="REGN01004307">
    <property type="protein sequence ID" value="RNA18098.1"/>
    <property type="molecule type" value="Genomic_DNA"/>
</dbReference>
<dbReference type="Proteomes" id="UP000276133">
    <property type="component" value="Unassembled WGS sequence"/>
</dbReference>
<evidence type="ECO:0000313" key="1">
    <source>
        <dbReference type="EMBL" id="RNA18098.1"/>
    </source>
</evidence>
<organism evidence="1 2">
    <name type="scientific">Brachionus plicatilis</name>
    <name type="common">Marine rotifer</name>
    <name type="synonym">Brachionus muelleri</name>
    <dbReference type="NCBI Taxonomy" id="10195"/>
    <lineage>
        <taxon>Eukaryota</taxon>
        <taxon>Metazoa</taxon>
        <taxon>Spiralia</taxon>
        <taxon>Gnathifera</taxon>
        <taxon>Rotifera</taxon>
        <taxon>Eurotatoria</taxon>
        <taxon>Monogononta</taxon>
        <taxon>Pseudotrocha</taxon>
        <taxon>Ploima</taxon>
        <taxon>Brachionidae</taxon>
        <taxon>Brachionus</taxon>
    </lineage>
</organism>
<proteinExistence type="predicted"/>
<keyword evidence="2" id="KW-1185">Reference proteome</keyword>
<evidence type="ECO:0000313" key="2">
    <source>
        <dbReference type="Proteomes" id="UP000276133"/>
    </source>
</evidence>
<protein>
    <submittedName>
        <fullName evidence="1">Uncharacterized protein</fullName>
    </submittedName>
</protein>
<name>A0A3M7R4D0_BRAPC</name>
<reference evidence="1 2" key="1">
    <citation type="journal article" date="2018" name="Sci. Rep.">
        <title>Genomic signatures of local adaptation to the degree of environmental predictability in rotifers.</title>
        <authorList>
            <person name="Franch-Gras L."/>
            <person name="Hahn C."/>
            <person name="Garcia-Roger E.M."/>
            <person name="Carmona M.J."/>
            <person name="Serra M."/>
            <person name="Gomez A."/>
        </authorList>
    </citation>
    <scope>NUCLEOTIDE SEQUENCE [LARGE SCALE GENOMIC DNA]</scope>
    <source>
        <strain evidence="1">HYR1</strain>
    </source>
</reference>
<accession>A0A3M7R4D0</accession>